<sequence>EPEQQVVLDQVAVPILRWFPTALLLSYWSGVWDADGMIMRSWEAFCRTEFSTRPMAEAYVAAGSFAIWIALFSLADSLPMLQRFRMTRFDRDSKPGHISLAVF</sequence>
<organism evidence="2 3">
    <name type="scientific">Polarella glacialis</name>
    <name type="common">Dinoflagellate</name>
    <dbReference type="NCBI Taxonomy" id="89957"/>
    <lineage>
        <taxon>Eukaryota</taxon>
        <taxon>Sar</taxon>
        <taxon>Alveolata</taxon>
        <taxon>Dinophyceae</taxon>
        <taxon>Suessiales</taxon>
        <taxon>Suessiaceae</taxon>
        <taxon>Polarella</taxon>
    </lineage>
</organism>
<evidence type="ECO:0000256" key="1">
    <source>
        <dbReference type="SAM" id="Phobius"/>
    </source>
</evidence>
<name>A0A813F7B3_POLGL</name>
<feature type="non-terminal residue" evidence="2">
    <location>
        <position position="1"/>
    </location>
</feature>
<gene>
    <name evidence="2" type="ORF">PGLA1383_LOCUS28163</name>
</gene>
<keyword evidence="1" id="KW-0472">Membrane</keyword>
<dbReference type="EMBL" id="CAJNNV010024633">
    <property type="protein sequence ID" value="CAE8610337.1"/>
    <property type="molecule type" value="Genomic_DNA"/>
</dbReference>
<accession>A0A813F7B3</accession>
<dbReference type="AlphaFoldDB" id="A0A813F7B3"/>
<protein>
    <submittedName>
        <fullName evidence="2">Uncharacterized protein</fullName>
    </submittedName>
</protein>
<comment type="caution">
    <text evidence="2">The sequence shown here is derived from an EMBL/GenBank/DDBJ whole genome shotgun (WGS) entry which is preliminary data.</text>
</comment>
<keyword evidence="3" id="KW-1185">Reference proteome</keyword>
<feature type="non-terminal residue" evidence="2">
    <location>
        <position position="103"/>
    </location>
</feature>
<reference evidence="2" key="1">
    <citation type="submission" date="2021-02" db="EMBL/GenBank/DDBJ databases">
        <authorList>
            <person name="Dougan E. K."/>
            <person name="Rhodes N."/>
            <person name="Thang M."/>
            <person name="Chan C."/>
        </authorList>
    </citation>
    <scope>NUCLEOTIDE SEQUENCE</scope>
</reference>
<keyword evidence="1" id="KW-0812">Transmembrane</keyword>
<evidence type="ECO:0000313" key="3">
    <source>
        <dbReference type="Proteomes" id="UP000654075"/>
    </source>
</evidence>
<dbReference type="Proteomes" id="UP000654075">
    <property type="component" value="Unassembled WGS sequence"/>
</dbReference>
<feature type="transmembrane region" description="Helical" evidence="1">
    <location>
        <begin position="58"/>
        <end position="81"/>
    </location>
</feature>
<proteinExistence type="predicted"/>
<evidence type="ECO:0000313" key="2">
    <source>
        <dbReference type="EMBL" id="CAE8610337.1"/>
    </source>
</evidence>
<keyword evidence="1" id="KW-1133">Transmembrane helix</keyword>